<dbReference type="Gene3D" id="2.60.120.620">
    <property type="entry name" value="q2cbj1_9rhob like domain"/>
    <property type="match status" value="1"/>
</dbReference>
<keyword evidence="1" id="KW-0560">Oxidoreductase</keyword>
<reference evidence="1 2" key="1">
    <citation type="submission" date="2017-10" db="EMBL/GenBank/DDBJ databases">
        <title>Massilia psychrophilum sp. nov., a novel purple-pigmented bacterium isolated from Tianshan glacier, Xinjiang Municipality, China.</title>
        <authorList>
            <person name="Wang H."/>
        </authorList>
    </citation>
    <scope>NUCLEOTIDE SEQUENCE [LARGE SCALE GENOMIC DNA]</scope>
    <source>
        <strain evidence="1 2">JCM 30813</strain>
    </source>
</reference>
<dbReference type="InterPro" id="IPR051961">
    <property type="entry name" value="Fungal_Metabolite_Diox"/>
</dbReference>
<dbReference type="SUPFAM" id="SSF51197">
    <property type="entry name" value="Clavaminate synthase-like"/>
    <property type="match status" value="1"/>
</dbReference>
<dbReference type="OrthoDB" id="506212at2"/>
<gene>
    <name evidence="1" type="ORF">CR103_06275</name>
</gene>
<dbReference type="PANTHER" id="PTHR37563">
    <property type="entry name" value="PHYTANOYL-COA DIOXYGENASE FAMILY PROTEIN (AFU_ORTHOLOGUE AFUA_2G03330)"/>
    <property type="match status" value="1"/>
</dbReference>
<dbReference type="AlphaFoldDB" id="A0A2G8T454"/>
<dbReference type="PANTHER" id="PTHR37563:SF2">
    <property type="entry name" value="PHYTANOYL-COA DIOXYGENASE FAMILY PROTEIN (AFU_ORTHOLOGUE AFUA_2G03330)"/>
    <property type="match status" value="1"/>
</dbReference>
<name>A0A2G8T454_9BURK</name>
<keyword evidence="2" id="KW-1185">Reference proteome</keyword>
<protein>
    <submittedName>
        <fullName evidence="1">Phytanoyl-CoA dioxygenase</fullName>
    </submittedName>
</protein>
<keyword evidence="1" id="KW-0223">Dioxygenase</keyword>
<dbReference type="RefSeq" id="WP_099915147.1">
    <property type="nucleotide sequence ID" value="NZ_BMHS01000002.1"/>
</dbReference>
<sequence length="263" mass="29040">MTRYDSIAHERFAAQVREDGIAILPGHFSAELVKQWADAFAPLLAARLAEHPDENRGAHRHYITLPFSGLFADPAVFADPDIVAIVNLLVGPQPVMCQLAADTPLLGSDYQPLHRDSGSLFPETAFDTPPYQLAVNFPLCDVTPENGPFETTRGTQHMERARALALIESGELALEPVFMTMGDVMIRDVRAIHRGTPNRSDTARPMVVLGYSRSWLMRPEVHIDVPRAVLEALAPDARELLRFNPVSDGAPAPAGENYKTFMY</sequence>
<evidence type="ECO:0000313" key="1">
    <source>
        <dbReference type="EMBL" id="PIL40769.1"/>
    </source>
</evidence>
<dbReference type="Pfam" id="PF05721">
    <property type="entry name" value="PhyH"/>
    <property type="match status" value="1"/>
</dbReference>
<dbReference type="GO" id="GO:0016706">
    <property type="term" value="F:2-oxoglutarate-dependent dioxygenase activity"/>
    <property type="evidence" value="ECO:0007669"/>
    <property type="project" value="UniProtKB-ARBA"/>
</dbReference>
<proteinExistence type="predicted"/>
<dbReference type="InterPro" id="IPR008775">
    <property type="entry name" value="Phytyl_CoA_dOase-like"/>
</dbReference>
<evidence type="ECO:0000313" key="2">
    <source>
        <dbReference type="Proteomes" id="UP000228593"/>
    </source>
</evidence>
<organism evidence="1 2">
    <name type="scientific">Massilia psychrophila</name>
    <dbReference type="NCBI Taxonomy" id="1603353"/>
    <lineage>
        <taxon>Bacteria</taxon>
        <taxon>Pseudomonadati</taxon>
        <taxon>Pseudomonadota</taxon>
        <taxon>Betaproteobacteria</taxon>
        <taxon>Burkholderiales</taxon>
        <taxon>Oxalobacteraceae</taxon>
        <taxon>Telluria group</taxon>
        <taxon>Massilia</taxon>
    </lineage>
</organism>
<accession>A0A2G8T454</accession>
<dbReference type="EMBL" id="PDOB01000006">
    <property type="protein sequence ID" value="PIL40769.1"/>
    <property type="molecule type" value="Genomic_DNA"/>
</dbReference>
<comment type="caution">
    <text evidence="1">The sequence shown here is derived from an EMBL/GenBank/DDBJ whole genome shotgun (WGS) entry which is preliminary data.</text>
</comment>
<dbReference type="Proteomes" id="UP000228593">
    <property type="component" value="Unassembled WGS sequence"/>
</dbReference>